<keyword evidence="2 5" id="KW-0812">Transmembrane</keyword>
<dbReference type="Proteomes" id="UP000319296">
    <property type="component" value="Unassembled WGS sequence"/>
</dbReference>
<feature type="transmembrane region" description="Helical" evidence="5">
    <location>
        <begin position="79"/>
        <end position="99"/>
    </location>
</feature>
<dbReference type="EMBL" id="SGBB01000003">
    <property type="protein sequence ID" value="RZD18975.1"/>
    <property type="molecule type" value="Genomic_DNA"/>
</dbReference>
<accession>A0A519BNX8</accession>
<proteinExistence type="predicted"/>
<evidence type="ECO:0000259" key="6">
    <source>
        <dbReference type="Pfam" id="PF13664"/>
    </source>
</evidence>
<dbReference type="InterPro" id="IPR025423">
    <property type="entry name" value="TMEM205-like"/>
</dbReference>
<keyword evidence="4 5" id="KW-0472">Membrane</keyword>
<feature type="transmembrane region" description="Helical" evidence="5">
    <location>
        <begin position="132"/>
        <end position="152"/>
    </location>
</feature>
<feature type="domain" description="TMEM205-like" evidence="6">
    <location>
        <begin position="13"/>
        <end position="109"/>
    </location>
</feature>
<feature type="transmembrane region" description="Helical" evidence="5">
    <location>
        <begin position="53"/>
        <end position="73"/>
    </location>
</feature>
<sequence length="154" mass="18064">MILIIFLYVYSICLSIFFGSSIFIGYFTAPYVFKTIKSRDEAGNMVGHLLHKFSILGYITLPIMIISGYMIYINKYSNIFITLGPFIILILIIFSENFISKRMGILKKQMISITVTPKEDSRRKEFNYLHKWSVKLFLVNELLCLPLFYIIFIR</sequence>
<gene>
    <name evidence="7" type="ORF">EVG15_02405</name>
</gene>
<reference evidence="7 8" key="1">
    <citation type="journal article" date="2019" name="ISME J.">
        <title>Insights into ecological role of a new deltaproteobacterial order Candidatus Acidulodesulfobacterales by metagenomics and metatranscriptomics.</title>
        <authorList>
            <person name="Tan S."/>
            <person name="Liu J."/>
            <person name="Fang Y."/>
            <person name="Hedlund B.P."/>
            <person name="Lian Z.H."/>
            <person name="Huang L.Y."/>
            <person name="Li J.T."/>
            <person name="Huang L.N."/>
            <person name="Li W.J."/>
            <person name="Jiang H.C."/>
            <person name="Dong H.L."/>
            <person name="Shu W.S."/>
        </authorList>
    </citation>
    <scope>NUCLEOTIDE SEQUENCE [LARGE SCALE GENOMIC DNA]</scope>
    <source>
        <strain evidence="7">AP1</strain>
    </source>
</reference>
<comment type="subcellular location">
    <subcellularLocation>
        <location evidence="1">Membrane</location>
    </subcellularLocation>
</comment>
<dbReference type="AlphaFoldDB" id="A0A519BNX8"/>
<dbReference type="Pfam" id="PF13664">
    <property type="entry name" value="DUF4149"/>
    <property type="match status" value="1"/>
</dbReference>
<evidence type="ECO:0000313" key="8">
    <source>
        <dbReference type="Proteomes" id="UP000319296"/>
    </source>
</evidence>
<keyword evidence="3 5" id="KW-1133">Transmembrane helix</keyword>
<name>A0A519BNX8_9DELT</name>
<evidence type="ECO:0000256" key="5">
    <source>
        <dbReference type="SAM" id="Phobius"/>
    </source>
</evidence>
<protein>
    <submittedName>
        <fullName evidence="7">DUF4149 domain-containing protein</fullName>
    </submittedName>
</protein>
<organism evidence="7 8">
    <name type="scientific">Candidatus Acididesulfobacter diazotrophicus</name>
    <dbReference type="NCBI Taxonomy" id="2597226"/>
    <lineage>
        <taxon>Bacteria</taxon>
        <taxon>Deltaproteobacteria</taxon>
        <taxon>Candidatus Acidulodesulfobacterales</taxon>
        <taxon>Candidatus Acididesulfobacter</taxon>
    </lineage>
</organism>
<feature type="transmembrane region" description="Helical" evidence="5">
    <location>
        <begin position="6"/>
        <end position="33"/>
    </location>
</feature>
<evidence type="ECO:0000256" key="1">
    <source>
        <dbReference type="ARBA" id="ARBA00004370"/>
    </source>
</evidence>
<evidence type="ECO:0000256" key="4">
    <source>
        <dbReference type="ARBA" id="ARBA00023136"/>
    </source>
</evidence>
<evidence type="ECO:0000256" key="2">
    <source>
        <dbReference type="ARBA" id="ARBA00022692"/>
    </source>
</evidence>
<dbReference type="GO" id="GO:0016020">
    <property type="term" value="C:membrane"/>
    <property type="evidence" value="ECO:0007669"/>
    <property type="project" value="UniProtKB-SubCell"/>
</dbReference>
<evidence type="ECO:0000313" key="7">
    <source>
        <dbReference type="EMBL" id="RZD18975.1"/>
    </source>
</evidence>
<comment type="caution">
    <text evidence="7">The sequence shown here is derived from an EMBL/GenBank/DDBJ whole genome shotgun (WGS) entry which is preliminary data.</text>
</comment>
<evidence type="ECO:0000256" key="3">
    <source>
        <dbReference type="ARBA" id="ARBA00022989"/>
    </source>
</evidence>